<dbReference type="AlphaFoldDB" id="A0A1H5MSP3"/>
<dbReference type="RefSeq" id="WP_175477202.1">
    <property type="nucleotide sequence ID" value="NZ_FNTX01000002.1"/>
</dbReference>
<keyword evidence="2" id="KW-0472">Membrane</keyword>
<feature type="transmembrane region" description="Helical" evidence="2">
    <location>
        <begin position="6"/>
        <end position="28"/>
    </location>
</feature>
<evidence type="ECO:0000256" key="2">
    <source>
        <dbReference type="SAM" id="Phobius"/>
    </source>
</evidence>
<protein>
    <submittedName>
        <fullName evidence="3">Uncharacterized protein</fullName>
    </submittedName>
</protein>
<evidence type="ECO:0000313" key="4">
    <source>
        <dbReference type="Proteomes" id="UP000199220"/>
    </source>
</evidence>
<accession>A0A1H5MSP3</accession>
<dbReference type="Proteomes" id="UP000199220">
    <property type="component" value="Unassembled WGS sequence"/>
</dbReference>
<proteinExistence type="predicted"/>
<dbReference type="STRING" id="648782.SAMN04488554_3603"/>
<reference evidence="4" key="1">
    <citation type="submission" date="2016-10" db="EMBL/GenBank/DDBJ databases">
        <authorList>
            <person name="Varghese N."/>
            <person name="Submissions S."/>
        </authorList>
    </citation>
    <scope>NUCLEOTIDE SEQUENCE [LARGE SCALE GENOMIC DNA]</scope>
    <source>
        <strain evidence="4">DSM 21368</strain>
    </source>
</reference>
<keyword evidence="2" id="KW-0812">Transmembrane</keyword>
<keyword evidence="2" id="KW-1133">Transmembrane helix</keyword>
<feature type="region of interest" description="Disordered" evidence="1">
    <location>
        <begin position="35"/>
        <end position="55"/>
    </location>
</feature>
<sequence length="55" mass="5928">MTITAVITAIAPPLVLAILFTVAIRAIIHADRRERQAQARAEQKAEGSGEDRAES</sequence>
<evidence type="ECO:0000313" key="3">
    <source>
        <dbReference type="EMBL" id="SEE92200.1"/>
    </source>
</evidence>
<dbReference type="EMBL" id="FNTX01000002">
    <property type="protein sequence ID" value="SEE92200.1"/>
    <property type="molecule type" value="Genomic_DNA"/>
</dbReference>
<evidence type="ECO:0000256" key="1">
    <source>
        <dbReference type="SAM" id="MobiDB-lite"/>
    </source>
</evidence>
<organism evidence="3 4">
    <name type="scientific">Ruania alba</name>
    <dbReference type="NCBI Taxonomy" id="648782"/>
    <lineage>
        <taxon>Bacteria</taxon>
        <taxon>Bacillati</taxon>
        <taxon>Actinomycetota</taxon>
        <taxon>Actinomycetes</taxon>
        <taxon>Micrococcales</taxon>
        <taxon>Ruaniaceae</taxon>
        <taxon>Ruania</taxon>
    </lineage>
</organism>
<gene>
    <name evidence="3" type="ORF">SAMN04488554_3603</name>
</gene>
<keyword evidence="4" id="KW-1185">Reference proteome</keyword>
<name>A0A1H5MSP3_9MICO</name>